<dbReference type="Gene3D" id="3.30.70.20">
    <property type="match status" value="1"/>
</dbReference>
<accession>A0A076LLB5</accession>
<dbReference type="RefSeq" id="WP_034162808.1">
    <property type="nucleotide sequence ID" value="NZ_CP006664.1"/>
</dbReference>
<dbReference type="PROSITE" id="PS00198">
    <property type="entry name" value="4FE4S_FER_1"/>
    <property type="match status" value="2"/>
</dbReference>
<evidence type="ECO:0000256" key="2">
    <source>
        <dbReference type="ARBA" id="ARBA00009777"/>
    </source>
</evidence>
<comment type="similarity">
    <text evidence="2">Belongs to the organic radical-activating enzymes family.</text>
</comment>
<keyword evidence="6" id="KW-0560">Oxidoreductase</keyword>
<dbReference type="HOGENOM" id="CLU_058969_3_1_6"/>
<evidence type="ECO:0000256" key="1">
    <source>
        <dbReference type="ARBA" id="ARBA00001966"/>
    </source>
</evidence>
<keyword evidence="11" id="KW-0456">Lyase</keyword>
<evidence type="ECO:0000313" key="11">
    <source>
        <dbReference type="EMBL" id="AIJ08686.1"/>
    </source>
</evidence>
<evidence type="ECO:0000256" key="5">
    <source>
        <dbReference type="ARBA" id="ARBA00022723"/>
    </source>
</evidence>
<dbReference type="Proteomes" id="UP000028681">
    <property type="component" value="Chromosome"/>
</dbReference>
<keyword evidence="3" id="KW-0004">4Fe-4S</keyword>
<keyword evidence="7" id="KW-0408">Iron</keyword>
<dbReference type="PROSITE" id="PS51379">
    <property type="entry name" value="4FE4S_FER_2"/>
    <property type="match status" value="1"/>
</dbReference>
<dbReference type="PROSITE" id="PS01087">
    <property type="entry name" value="RADICAL_ACTIVATING"/>
    <property type="match status" value="1"/>
</dbReference>
<dbReference type="InterPro" id="IPR034457">
    <property type="entry name" value="Organic_radical-activating"/>
</dbReference>
<reference evidence="11 12" key="1">
    <citation type="journal article" date="2012" name="PLoS ONE">
        <title>Edwardsiella comparative phylogenomics reveal the new intra/inter-species taxonomic relationships, virulence evolution and niche adaptation mechanisms.</title>
        <authorList>
            <person name="Yang M."/>
            <person name="Lv Y."/>
            <person name="Xiao J."/>
            <person name="Wu H."/>
            <person name="Zheng H."/>
            <person name="Liu Q."/>
            <person name="Zhang Y."/>
            <person name="Wang Q."/>
        </authorList>
    </citation>
    <scope>NUCLEOTIDE SEQUENCE [LARGE SCALE GENOMIC DNA]</scope>
    <source>
        <strain evidence="12">080813</strain>
    </source>
</reference>
<keyword evidence="8" id="KW-0411">Iron-sulfur</keyword>
<evidence type="ECO:0000256" key="6">
    <source>
        <dbReference type="ARBA" id="ARBA00023002"/>
    </source>
</evidence>
<gene>
    <name evidence="11" type="ORF">ETEE_2243</name>
</gene>
<dbReference type="EMBL" id="CP006664">
    <property type="protein sequence ID" value="AIJ08686.1"/>
    <property type="molecule type" value="Genomic_DNA"/>
</dbReference>
<dbReference type="InterPro" id="IPR017900">
    <property type="entry name" value="4Fe4S_Fe_S_CS"/>
</dbReference>
<dbReference type="PIRSF" id="PIRSF000371">
    <property type="entry name" value="PFL_act_enz"/>
    <property type="match status" value="1"/>
</dbReference>
<dbReference type="PANTHER" id="PTHR30352:SF13">
    <property type="entry name" value="GLYCYL-RADICAL ENZYME ACTIVATING ENZYME YJJW-RELATED"/>
    <property type="match status" value="1"/>
</dbReference>
<dbReference type="NCBIfam" id="TIGR04041">
    <property type="entry name" value="activase_YjjW"/>
    <property type="match status" value="1"/>
</dbReference>
<dbReference type="InterPro" id="IPR040074">
    <property type="entry name" value="BssD/PflA/YjjW"/>
</dbReference>
<dbReference type="GO" id="GO:0016829">
    <property type="term" value="F:lyase activity"/>
    <property type="evidence" value="ECO:0007669"/>
    <property type="project" value="UniProtKB-KW"/>
</dbReference>
<dbReference type="Gene3D" id="3.20.20.70">
    <property type="entry name" value="Aldolase class I"/>
    <property type="match status" value="1"/>
</dbReference>
<dbReference type="GO" id="GO:0016491">
    <property type="term" value="F:oxidoreductase activity"/>
    <property type="evidence" value="ECO:0007669"/>
    <property type="project" value="UniProtKB-KW"/>
</dbReference>
<evidence type="ECO:0000256" key="8">
    <source>
        <dbReference type="ARBA" id="ARBA00023014"/>
    </source>
</evidence>
<dbReference type="PROSITE" id="PS51918">
    <property type="entry name" value="RADICAL_SAM"/>
    <property type="match status" value="1"/>
</dbReference>
<comment type="cofactor">
    <cofactor evidence="1">
        <name>[4Fe-4S] cluster</name>
        <dbReference type="ChEBI" id="CHEBI:49883"/>
    </cofactor>
</comment>
<proteinExistence type="inferred from homology"/>
<dbReference type="InterPro" id="IPR001989">
    <property type="entry name" value="Radical_activat_CS"/>
</dbReference>
<keyword evidence="4" id="KW-0949">S-adenosyl-L-methionine</keyword>
<dbReference type="SFLD" id="SFLDG01118">
    <property type="entry name" value="activating_enzymes__group_2"/>
    <property type="match status" value="1"/>
</dbReference>
<organism evidence="11 12">
    <name type="scientific">Edwardsiella anguillarum ET080813</name>
    <dbReference type="NCBI Taxonomy" id="667120"/>
    <lineage>
        <taxon>Bacteria</taxon>
        <taxon>Pseudomonadati</taxon>
        <taxon>Pseudomonadota</taxon>
        <taxon>Gammaproteobacteria</taxon>
        <taxon>Enterobacterales</taxon>
        <taxon>Hafniaceae</taxon>
        <taxon>Edwardsiella</taxon>
    </lineage>
</organism>
<dbReference type="GO" id="GO:0051539">
    <property type="term" value="F:4 iron, 4 sulfur cluster binding"/>
    <property type="evidence" value="ECO:0007669"/>
    <property type="project" value="UniProtKB-KW"/>
</dbReference>
<evidence type="ECO:0000256" key="7">
    <source>
        <dbReference type="ARBA" id="ARBA00023004"/>
    </source>
</evidence>
<dbReference type="SFLD" id="SFLDS00029">
    <property type="entry name" value="Radical_SAM"/>
    <property type="match status" value="1"/>
</dbReference>
<dbReference type="SUPFAM" id="SSF102114">
    <property type="entry name" value="Radical SAM enzymes"/>
    <property type="match status" value="1"/>
</dbReference>
<dbReference type="InterPro" id="IPR023912">
    <property type="entry name" value="YjjW_bact"/>
</dbReference>
<dbReference type="PANTHER" id="PTHR30352">
    <property type="entry name" value="PYRUVATE FORMATE-LYASE-ACTIVATING ENZYME"/>
    <property type="match status" value="1"/>
</dbReference>
<dbReference type="Pfam" id="PF04055">
    <property type="entry name" value="Radical_SAM"/>
    <property type="match status" value="1"/>
</dbReference>
<keyword evidence="11" id="KW-0670">Pyruvate</keyword>
<feature type="domain" description="4Fe-4S ferredoxin-type" evidence="9">
    <location>
        <begin position="46"/>
        <end position="67"/>
    </location>
</feature>
<keyword evidence="5" id="KW-0479">Metal-binding</keyword>
<dbReference type="InterPro" id="IPR007197">
    <property type="entry name" value="rSAM"/>
</dbReference>
<dbReference type="KEGG" id="ete:ETEE_2243"/>
<evidence type="ECO:0000259" key="9">
    <source>
        <dbReference type="PROSITE" id="PS51379"/>
    </source>
</evidence>
<name>A0A076LLB5_9GAMM</name>
<dbReference type="InterPro" id="IPR013785">
    <property type="entry name" value="Aldolase_TIM"/>
</dbReference>
<protein>
    <submittedName>
        <fullName evidence="11">Pyruvate-formate lyase-activating enzyme</fullName>
    </submittedName>
</protein>
<dbReference type="SUPFAM" id="SSF54862">
    <property type="entry name" value="4Fe-4S ferredoxins"/>
    <property type="match status" value="1"/>
</dbReference>
<dbReference type="InterPro" id="IPR012839">
    <property type="entry name" value="Organic_radical_activase"/>
</dbReference>
<evidence type="ECO:0000313" key="12">
    <source>
        <dbReference type="Proteomes" id="UP000028681"/>
    </source>
</evidence>
<dbReference type="GO" id="GO:0046872">
    <property type="term" value="F:metal ion binding"/>
    <property type="evidence" value="ECO:0007669"/>
    <property type="project" value="UniProtKB-KW"/>
</dbReference>
<evidence type="ECO:0000256" key="3">
    <source>
        <dbReference type="ARBA" id="ARBA00022485"/>
    </source>
</evidence>
<dbReference type="AlphaFoldDB" id="A0A076LLB5"/>
<evidence type="ECO:0000256" key="4">
    <source>
        <dbReference type="ARBA" id="ARBA00022691"/>
    </source>
</evidence>
<feature type="domain" description="Radical SAM core" evidence="10">
    <location>
        <begin position="17"/>
        <end position="279"/>
    </location>
</feature>
<evidence type="ECO:0000259" key="10">
    <source>
        <dbReference type="PROSITE" id="PS51918"/>
    </source>
</evidence>
<dbReference type="SFLD" id="SFLDG01066">
    <property type="entry name" value="organic_radical-activating_enz"/>
    <property type="match status" value="1"/>
</dbReference>
<dbReference type="InterPro" id="IPR017896">
    <property type="entry name" value="4Fe4S_Fe-S-bd"/>
</dbReference>
<dbReference type="InterPro" id="IPR058240">
    <property type="entry name" value="rSAM_sf"/>
</dbReference>
<dbReference type="SFLD" id="SFLDF00392">
    <property type="entry name" value="YjjI_activase"/>
    <property type="match status" value="1"/>
</dbReference>
<sequence>MNNRRALVSKLLPFSCVDGPGSRLVLFLQGCNLRCRSCHNPYTIGRCDDCAQCVATCPHQALSLQAGKVLWDALSCRQCDTCLQGCPRRASPMALSLSVDDVLMQLRRQAAFIKGITVSGGEATLQLPFLLALFQAIRRDPGLQALDSLVDSNGELSEPGWTRLIPWCDGVMVDLKAWDDERHRWLTGRGNRRILHSIRWLARRRRLAELRLLVIPQHSDYLAHIDALAEFILSLGDVPVRLNAFHHHGVYGPASAWRPAAEADIERVAQALEGRGVGAVIRPALYL</sequence>
<dbReference type="GeneID" id="33939835"/>